<reference evidence="1" key="1">
    <citation type="submission" date="2022-01" db="EMBL/GenBank/DDBJ databases">
        <title>Genome sequence and assembly of Parabukholderia sp. RG36.</title>
        <authorList>
            <person name="Chhetri G."/>
        </authorList>
    </citation>
    <scope>NUCLEOTIDE SEQUENCE</scope>
    <source>
        <strain evidence="1">RG36</strain>
    </source>
</reference>
<gene>
    <name evidence="1" type="ORF">L5014_33020</name>
</gene>
<name>A0A9X1UMD5_9BURK</name>
<organism evidence="1 2">
    <name type="scientific">Paraburkholderia tagetis</name>
    <dbReference type="NCBI Taxonomy" id="2913261"/>
    <lineage>
        <taxon>Bacteria</taxon>
        <taxon>Pseudomonadati</taxon>
        <taxon>Pseudomonadota</taxon>
        <taxon>Betaproteobacteria</taxon>
        <taxon>Burkholderiales</taxon>
        <taxon>Burkholderiaceae</taxon>
        <taxon>Paraburkholderia</taxon>
    </lineage>
</organism>
<proteinExistence type="predicted"/>
<accession>A0A9X1UMD5</accession>
<evidence type="ECO:0000313" key="1">
    <source>
        <dbReference type="EMBL" id="MCG5078102.1"/>
    </source>
</evidence>
<comment type="caution">
    <text evidence="1">The sequence shown here is derived from an EMBL/GenBank/DDBJ whole genome shotgun (WGS) entry which is preliminary data.</text>
</comment>
<dbReference type="RefSeq" id="WP_238467992.1">
    <property type="nucleotide sequence ID" value="NZ_JAKLJA010000050.1"/>
</dbReference>
<dbReference type="Proteomes" id="UP001139308">
    <property type="component" value="Unassembled WGS sequence"/>
</dbReference>
<evidence type="ECO:0000313" key="2">
    <source>
        <dbReference type="Proteomes" id="UP001139308"/>
    </source>
</evidence>
<dbReference type="EMBL" id="JAKLJA010000050">
    <property type="protein sequence ID" value="MCG5078102.1"/>
    <property type="molecule type" value="Genomic_DNA"/>
</dbReference>
<protein>
    <submittedName>
        <fullName evidence="1">Uncharacterized protein</fullName>
    </submittedName>
</protein>
<sequence>MTASFTWWEKTVEYAFILQTEKKVDFAAPLAGVEERAGDGIFASDSRLVLIEFKRSYDTLSSERGKFANFANAAATLSARDAHHFIVYGYEVQKRDDDKPWLGLAAETYFSAKEPKTLNAMFDAGLSKDSFNAYLDEFLRLKRPDGRSSGTISPTAYASVFGVSKSQGVKTVAMEDYLIHELKYEYTMEPPQNAHEIRLPGMGGRF</sequence>
<keyword evidence="2" id="KW-1185">Reference proteome</keyword>
<dbReference type="AlphaFoldDB" id="A0A9X1UMD5"/>